<accession>A0ABT3A7K4</accession>
<dbReference type="InterPro" id="IPR012544">
    <property type="entry name" value="PHb"/>
</dbReference>
<dbReference type="EMBL" id="JAOWKX010000003">
    <property type="protein sequence ID" value="MCV2884673.1"/>
    <property type="molecule type" value="Genomic_DNA"/>
</dbReference>
<keyword evidence="3" id="KW-1185">Reference proteome</keyword>
<organism evidence="2 3">
    <name type="scientific">Fluctibacter corallii</name>
    <dbReference type="NCBI Taxonomy" id="2984329"/>
    <lineage>
        <taxon>Bacteria</taxon>
        <taxon>Pseudomonadati</taxon>
        <taxon>Pseudomonadota</taxon>
        <taxon>Gammaproteobacteria</taxon>
        <taxon>Alteromonadales</taxon>
        <taxon>Alteromonadaceae</taxon>
        <taxon>Fluctibacter</taxon>
    </lineage>
</organism>
<dbReference type="Gene3D" id="2.30.29.50">
    <property type="entry name" value="Bacterial Pleckstrin homology domain"/>
    <property type="match status" value="1"/>
</dbReference>
<proteinExistence type="predicted"/>
<dbReference type="RefSeq" id="WP_263711950.1">
    <property type="nucleotide sequence ID" value="NZ_JAOWKX010000003.1"/>
</dbReference>
<dbReference type="SUPFAM" id="SSF50729">
    <property type="entry name" value="PH domain-like"/>
    <property type="match status" value="1"/>
</dbReference>
<dbReference type="PANTHER" id="PTHR35796">
    <property type="entry name" value="HYPOTHETICAL CYTOSOLIC PROTEIN"/>
    <property type="match status" value="1"/>
</dbReference>
<sequence length="124" mass="13841">MGLLDAVLGNASEVDASEVDAELRPILADSEQVKQAYKEIRDIYAFTQKRLILIDKQGITGRKVEYHSIPYRAITQVKVETAGHFDMDAELKVWISGQEAPVEKELKKDVAAGIQKTLADYMFG</sequence>
<gene>
    <name evidence="2" type="ORF">OE749_08190</name>
</gene>
<protein>
    <submittedName>
        <fullName evidence="2">PH domain-containing protein</fullName>
    </submittedName>
</protein>
<name>A0ABT3A7K4_9ALTE</name>
<evidence type="ECO:0000313" key="3">
    <source>
        <dbReference type="Proteomes" id="UP001652504"/>
    </source>
</evidence>
<dbReference type="PANTHER" id="PTHR35796:SF3">
    <property type="entry name" value="BHLH DOMAIN-CONTAINING PROTEIN"/>
    <property type="match status" value="1"/>
</dbReference>
<feature type="domain" description="Bacterial Pleckstrin homology" evidence="1">
    <location>
        <begin position="2"/>
        <end position="121"/>
    </location>
</feature>
<reference evidence="2 3" key="1">
    <citation type="submission" date="2022-10" db="EMBL/GenBank/DDBJ databases">
        <title>Aestuariibacter sp. AA17 isolated from Montipora capitata coral fragment.</title>
        <authorList>
            <person name="Emsley S.A."/>
            <person name="Pfannmuller K.M."/>
            <person name="Loughran R.M."/>
            <person name="Shlafstein M."/>
            <person name="Papke E."/>
            <person name="Saw J.H."/>
            <person name="Ushijima B."/>
            <person name="Videau P."/>
        </authorList>
    </citation>
    <scope>NUCLEOTIDE SEQUENCE [LARGE SCALE GENOMIC DNA]</scope>
    <source>
        <strain evidence="2 3">AA17</strain>
    </source>
</reference>
<dbReference type="Proteomes" id="UP001652504">
    <property type="component" value="Unassembled WGS sequence"/>
</dbReference>
<evidence type="ECO:0000259" key="1">
    <source>
        <dbReference type="Pfam" id="PF08000"/>
    </source>
</evidence>
<dbReference type="InterPro" id="IPR037063">
    <property type="entry name" value="PHb_sf"/>
</dbReference>
<dbReference type="CDD" id="cd13225">
    <property type="entry name" value="PH-like_bacteria"/>
    <property type="match status" value="1"/>
</dbReference>
<evidence type="ECO:0000313" key="2">
    <source>
        <dbReference type="EMBL" id="MCV2884673.1"/>
    </source>
</evidence>
<comment type="caution">
    <text evidence="2">The sequence shown here is derived from an EMBL/GenBank/DDBJ whole genome shotgun (WGS) entry which is preliminary data.</text>
</comment>
<dbReference type="Pfam" id="PF08000">
    <property type="entry name" value="bPH_1"/>
    <property type="match status" value="1"/>
</dbReference>